<evidence type="ECO:0000259" key="50">
    <source>
        <dbReference type="PROSITE" id="PS50075"/>
    </source>
</evidence>
<sequence>MSPQNPDGGLEEEEAVVEPHASFEFGRRLVNAPAGEEVVIAGLSGQFPESSDVHQFRDNLFNKVDMVTADCRRWDVSHTEIPQRTGKLLNIGQFDAGFFGLHPRQANACDPMLRMFLEATVEAMFDAGLHPTDLEGSNTGVFIGSCFSETEKAWFMDKLIPHTYAVTGCQRSMLANRVSYFLKLKGPSFICDTACSSSLYAFEHAYKALRTGQCDRAIVGGTNVCLHPFVSLQFARLGVLSPDGSCKVFDKNCNGYARSEAITALLLQKAKDSKRIYATVLHAKTNCDGYKDSGITYPSGEMQTKLLREFYQECDKVKPSDLSFLEAHGTGTKVGDPEELQAIEEIFLPGRKVPLMIGSVKSNIGHTEPASGLCSITKMVIAVESGFIPPNINFTEARSGSKGLDQGMLKVVVEKTPFADTRGLIGINSFGFGGSNCHILLRHNPKAKRSHGRLGPPRLVCVSGRSQEAVNCLLDDAAAHADPEHIALLHHGFRRDVPGHSYRGSALLSKSGEIHRSCSKTADKTPTLMMAFGDMAFLGWDAGFEEIPVVAQSIQRLQQNLPPGSREVEELLRSSTHAKDQIVCNFCMQVILSDLLQAAGLVPDRVFAVNKGLSLGVLALAHWEGAITLKEALQCVVAISSSCLAGDLPEIAHYVCQDAATAADLQQALTRVLVTPRRLGKRVIFAATPSELSPNYLMTSWGDTRVLVDASKALQRTDVVYELGNGQVVGGSGLFEHKSFISSGNGVNDFLISLGRLYQLGLHPQPQNLCPQVEFPVSRATPMIAPKIKWNHQDNWFVTVYRADDNMQVEERSFLVLHKDPAYGFIKGHVIDGRNLFPATGYLKVAWEALSHIYGRMGTDTRIVFENVKFKRACTMPHENNKLELTVMIQRVSGNFEVIENGMSVVSGVARLVFKDQHMPDVPFSQGVCREEAPLMSTRDVYKELRLRGYNYKGKFQSVKSCDVGAHTARVSWDGNWITFMDNMLQLKILQEDTRLLYVPTSIKRIYIDAQKHLRCVKETGQENPDLPVFLSKSTGIVRCGGIEITGLLASSIARRKYLATPVLEKYVFVPNACRLRMAEAIRADMQILLENLYGFNVKAVELIDEATVEGIVPLGETVHDVLADLPLIQPEIIILSKNEMEVRNVKVEDKKLLTELDCSLVVASKLFQRSSILQIALGSIKENGFILSREPLDFDVSAVTNQSLSIVTVFTTDLEQLVFFRRKTEFKAPKTVKVQMENDKDFSWLAKLQGAVAQDGNVLVCAQNEPLSGLLGLTACIRREPGGQNIRLLFLPDPAPEFDINLPFYRDQLEKNLAMNVWKEGQWGTYRHLLLQQGRLAEVRHCYLNTLVRGDLSSLAWIEGPIGAGRLADPDETLVYIYYASLNFRDVMVASGRINIDHITRDRREQECVQGFEFSGRTRSGRRVCGLHRNGACGSLLEADTFLIYDIPDSWSLEEAATVPVVYGTAYYGLIQRAQMRGNSTILVHSGTGGVGQAAIQLALGMGCTVYTTVGTAEKREFLKKLFPQLTDGRIFSSRDINFEKSVMAATKGRGVDCVLNSLAEEKLLASVRCLARGGRFVEIGKFDLASDNELQLLLLSKEASFHGLTLDALFHCVPADKRELCQFLANGIKSGIIRPLNRTIFQMDQAEEAFRYMASGKHTGKVLIQIRKEESELMAVPSAVPFLAHPRYFCDSDRSYIICGGLGGFGLELADWLCLRGCRRLILTSRTGLKTGYQAYRISMWKSYGCAVEVSTEDITTPAGCLGLIKAAQRLGPVHAIFNLAVVLSDCILANQTEESFRVSFAPKACATKYLDEVSRKLCPELKDFVIFSSVSCGRGNAGQSNYGMSNSVMERICERRRSDGLPALAIEWGAIADVGLVAEMQNDSIEMEIGGTLQQRISNCLQVMDVFLRQKEAAIVSSMVVAEKKGGWGGADNIVDAVANILGIKDLKSIPHQATLAEAGMDSMTAVEIKQTLEREFEVFLTAADIKGMTFAKLAEIQAERDADSSTAVKKERALMGMEMFMWYVGEAPSTADPLVRVQAGPAAPQGGATVVLFPGIEGIVQTLQPLYQNLQAEILGLQYPYDERADSIPALAAMYLPLIEERISKSQPFTFLCYSYGGLIALELVALLEQKGYLGTLVMIDSSPDYLKGVAKTVELEVDDKFQVTLLVHLMSMKVSYDLIAKHLEALLKLNTFEERIGMCQQIVGKTNEKSQKYHREFALSIYTRAKAIVKWEPDFQLKSQVALLKPSLANVEMADEDYGLSQHCEKPVQVRVFEGNHATILENANVVDMVRECFGLSSMEEGPGKGDLLITVDKVPTNAANKV</sequence>
<dbReference type="InterPro" id="IPR020806">
    <property type="entry name" value="PKS_PP-bd"/>
</dbReference>
<comment type="catalytic activity">
    <reaction evidence="35">
        <text>3-oxohexanoyl-[ACP] + NADPH + H(+) = (3R)-hydroxyhexanoyl-[ACP] + NADP(+)</text>
        <dbReference type="Rhea" id="RHEA:41824"/>
        <dbReference type="Rhea" id="RHEA-COMP:9629"/>
        <dbReference type="Rhea" id="RHEA-COMP:9630"/>
        <dbReference type="ChEBI" id="CHEBI:15378"/>
        <dbReference type="ChEBI" id="CHEBI:57783"/>
        <dbReference type="ChEBI" id="CHEBI:58349"/>
        <dbReference type="ChEBI" id="CHEBI:78456"/>
        <dbReference type="ChEBI" id="CHEBI:78457"/>
    </reaction>
    <physiologicalReaction direction="left-to-right" evidence="35">
        <dbReference type="Rhea" id="RHEA:41825"/>
    </physiologicalReaction>
</comment>
<comment type="catalytic activity">
    <reaction evidence="16">
        <text>(3R)-hydroxyhexadecanoyl-[ACP] = (2E)-hexadecenoyl-[ACP] + H2O</text>
        <dbReference type="Rhea" id="RHEA:41908"/>
        <dbReference type="Rhea" id="RHEA-COMP:9650"/>
        <dbReference type="Rhea" id="RHEA-COMP:9651"/>
        <dbReference type="ChEBI" id="CHEBI:15377"/>
        <dbReference type="ChEBI" id="CHEBI:78480"/>
        <dbReference type="ChEBI" id="CHEBI:78481"/>
    </reaction>
    <physiologicalReaction direction="left-to-right" evidence="16">
        <dbReference type="Rhea" id="RHEA:41909"/>
    </physiologicalReaction>
</comment>
<dbReference type="GO" id="GO:0004313">
    <property type="term" value="F:[acyl-carrier-protein] S-acetyltransferase activity"/>
    <property type="evidence" value="ECO:0007669"/>
    <property type="project" value="UniProtKB-EC"/>
</dbReference>
<evidence type="ECO:0000259" key="51">
    <source>
        <dbReference type="PROSITE" id="PS52004"/>
    </source>
</evidence>
<evidence type="ECO:0000256" key="11">
    <source>
        <dbReference type="ARBA" id="ARBA00023373"/>
    </source>
</evidence>
<evidence type="ECO:0000256" key="8">
    <source>
        <dbReference type="ARBA" id="ARBA00023268"/>
    </source>
</evidence>
<evidence type="ECO:0000256" key="12">
    <source>
        <dbReference type="ARBA" id="ARBA00023388"/>
    </source>
</evidence>
<evidence type="ECO:0000256" key="24">
    <source>
        <dbReference type="ARBA" id="ARBA00047500"/>
    </source>
</evidence>
<dbReference type="GO" id="GO:0004312">
    <property type="term" value="F:fatty acid synthase activity"/>
    <property type="evidence" value="ECO:0007669"/>
    <property type="project" value="TreeGrafter"/>
</dbReference>
<evidence type="ECO:0000256" key="4">
    <source>
        <dbReference type="ARBA" id="ARBA00022679"/>
    </source>
</evidence>
<comment type="catalytic activity">
    <reaction evidence="12">
        <text>(3R)-hydroxydecanoyl-[ACP] = (2E)-decenoyl-[ACP] + H2O</text>
        <dbReference type="Rhea" id="RHEA:41860"/>
        <dbReference type="Rhea" id="RHEA-COMP:9638"/>
        <dbReference type="Rhea" id="RHEA-COMP:9639"/>
        <dbReference type="ChEBI" id="CHEBI:15377"/>
        <dbReference type="ChEBI" id="CHEBI:78466"/>
        <dbReference type="ChEBI" id="CHEBI:78467"/>
    </reaction>
    <physiologicalReaction direction="left-to-right" evidence="12">
        <dbReference type="Rhea" id="RHEA:41861"/>
    </physiologicalReaction>
</comment>
<dbReference type="PROSITE" id="PS52004">
    <property type="entry name" value="KS3_2"/>
    <property type="match status" value="1"/>
</dbReference>
<evidence type="ECO:0000256" key="33">
    <source>
        <dbReference type="ARBA" id="ARBA00048420"/>
    </source>
</evidence>
<evidence type="ECO:0000256" key="31">
    <source>
        <dbReference type="ARBA" id="ARBA00048281"/>
    </source>
</evidence>
<comment type="catalytic activity">
    <reaction evidence="27">
        <text>(2E)-hexenoyl-[ACP] + NADPH + H(+) = hexanoyl-[ACP] + NADP(+)</text>
        <dbReference type="Rhea" id="RHEA:41832"/>
        <dbReference type="Rhea" id="RHEA-COMP:9631"/>
        <dbReference type="Rhea" id="RHEA-COMP:9632"/>
        <dbReference type="ChEBI" id="CHEBI:15378"/>
        <dbReference type="ChEBI" id="CHEBI:57783"/>
        <dbReference type="ChEBI" id="CHEBI:58349"/>
        <dbReference type="ChEBI" id="CHEBI:78458"/>
        <dbReference type="ChEBI" id="CHEBI:78459"/>
    </reaction>
    <physiologicalReaction direction="left-to-right" evidence="27">
        <dbReference type="Rhea" id="RHEA:41833"/>
    </physiologicalReaction>
</comment>
<keyword evidence="5" id="KW-0702">S-nitrosylation</keyword>
<keyword evidence="6" id="KW-0663">Pyridoxal phosphate</keyword>
<evidence type="ECO:0000256" key="9">
    <source>
        <dbReference type="ARBA" id="ARBA00023332"/>
    </source>
</evidence>
<comment type="catalytic activity">
    <reaction evidence="15">
        <text>(3R)-hydroxyoctadecanoyl-[ACP] = (2E)-octadecenoyl-[ACP] + H2O</text>
        <dbReference type="Rhea" id="RHEA:41924"/>
        <dbReference type="Rhea" id="RHEA-COMP:9654"/>
        <dbReference type="Rhea" id="RHEA-COMP:9655"/>
        <dbReference type="ChEBI" id="CHEBI:15377"/>
        <dbReference type="ChEBI" id="CHEBI:78488"/>
        <dbReference type="ChEBI" id="CHEBI:78489"/>
    </reaction>
    <physiologicalReaction direction="left-to-right" evidence="15">
        <dbReference type="Rhea" id="RHEA:41925"/>
    </physiologicalReaction>
</comment>
<evidence type="ECO:0000256" key="6">
    <source>
        <dbReference type="ARBA" id="ARBA00022898"/>
    </source>
</evidence>
<comment type="catalytic activity">
    <reaction evidence="39">
        <text>3-oxotetradecanoyl-[ACP] + NADPH + H(+) = (3R)-hydroxytetradecanoyl-[ACP] + NADP(+)</text>
        <dbReference type="Rhea" id="RHEA:41888"/>
        <dbReference type="Rhea" id="RHEA-COMP:9645"/>
        <dbReference type="Rhea" id="RHEA-COMP:9646"/>
        <dbReference type="ChEBI" id="CHEBI:15378"/>
        <dbReference type="ChEBI" id="CHEBI:57783"/>
        <dbReference type="ChEBI" id="CHEBI:58349"/>
        <dbReference type="ChEBI" id="CHEBI:78473"/>
        <dbReference type="ChEBI" id="CHEBI:78474"/>
    </reaction>
    <physiologicalReaction direction="left-to-right" evidence="39">
        <dbReference type="Rhea" id="RHEA:41889"/>
    </physiologicalReaction>
</comment>
<dbReference type="GO" id="GO:0004316">
    <property type="term" value="F:3-oxoacyl-[acyl-carrier-protein] reductase (NADPH) activity"/>
    <property type="evidence" value="ECO:0007669"/>
    <property type="project" value="UniProtKB-EC"/>
</dbReference>
<dbReference type="Gene3D" id="3.40.50.720">
    <property type="entry name" value="NAD(P)-binding Rossmann-like Domain"/>
    <property type="match status" value="1"/>
</dbReference>
<evidence type="ECO:0000256" key="19">
    <source>
        <dbReference type="ARBA" id="ARBA00047300"/>
    </source>
</evidence>
<evidence type="ECO:0000313" key="53">
    <source>
        <dbReference type="EnsemblMetazoa" id="XP_019768017.1"/>
    </source>
</evidence>
<dbReference type="SUPFAM" id="SSF51735">
    <property type="entry name" value="NAD(P)-binding Rossmann-fold domains"/>
    <property type="match status" value="2"/>
</dbReference>
<evidence type="ECO:0000256" key="3">
    <source>
        <dbReference type="ARBA" id="ARBA00022553"/>
    </source>
</evidence>
<comment type="catalytic activity">
    <reaction evidence="29">
        <text>acetyl-[ACP] + malonyl-[ACP] + H(+) = 3-oxobutanoyl-[ACP] + holo-[ACP] + CO2</text>
        <dbReference type="Rhea" id="RHEA:41800"/>
        <dbReference type="Rhea" id="RHEA-COMP:9621"/>
        <dbReference type="Rhea" id="RHEA-COMP:9623"/>
        <dbReference type="Rhea" id="RHEA-COMP:9625"/>
        <dbReference type="Rhea" id="RHEA-COMP:9685"/>
        <dbReference type="ChEBI" id="CHEBI:15378"/>
        <dbReference type="ChEBI" id="CHEBI:16526"/>
        <dbReference type="ChEBI" id="CHEBI:64479"/>
        <dbReference type="ChEBI" id="CHEBI:78446"/>
        <dbReference type="ChEBI" id="CHEBI:78449"/>
        <dbReference type="ChEBI" id="CHEBI:78450"/>
    </reaction>
    <physiologicalReaction direction="left-to-right" evidence="29">
        <dbReference type="Rhea" id="RHEA:41801"/>
    </physiologicalReaction>
</comment>
<evidence type="ECO:0000256" key="34">
    <source>
        <dbReference type="ARBA" id="ARBA00048506"/>
    </source>
</evidence>
<evidence type="ECO:0000256" key="49">
    <source>
        <dbReference type="PROSITE-ProRule" id="PRU01363"/>
    </source>
</evidence>
<dbReference type="InterPro" id="IPR011032">
    <property type="entry name" value="GroES-like_sf"/>
</dbReference>
<protein>
    <submittedName>
        <fullName evidence="53">Uncharacterized protein</fullName>
    </submittedName>
</protein>
<dbReference type="SMART" id="SM00823">
    <property type="entry name" value="PKS_PP"/>
    <property type="match status" value="1"/>
</dbReference>
<dbReference type="Pfam" id="PF00975">
    <property type="entry name" value="Thioesterase"/>
    <property type="match status" value="1"/>
</dbReference>
<proteinExistence type="predicted"/>
<comment type="catalytic activity">
    <reaction evidence="28">
        <text>3-oxobutanoyl-[ACP] + NADPH + H(+) = (3R)-hydroxybutanoyl-[ACP] + NADP(+)</text>
        <dbReference type="Rhea" id="RHEA:41804"/>
        <dbReference type="Rhea" id="RHEA-COMP:9625"/>
        <dbReference type="Rhea" id="RHEA-COMP:9626"/>
        <dbReference type="ChEBI" id="CHEBI:15378"/>
        <dbReference type="ChEBI" id="CHEBI:57783"/>
        <dbReference type="ChEBI" id="CHEBI:58349"/>
        <dbReference type="ChEBI" id="CHEBI:78450"/>
        <dbReference type="ChEBI" id="CHEBI:78451"/>
    </reaction>
    <physiologicalReaction direction="left-to-right" evidence="28">
        <dbReference type="Rhea" id="RHEA:41805"/>
    </physiologicalReaction>
</comment>
<dbReference type="Gene3D" id="3.90.180.10">
    <property type="entry name" value="Medium-chain alcohol dehydrogenases, catalytic domain"/>
    <property type="match status" value="1"/>
</dbReference>
<evidence type="ECO:0000256" key="48">
    <source>
        <dbReference type="ARBA" id="ARBA00049533"/>
    </source>
</evidence>
<evidence type="ECO:0000256" key="15">
    <source>
        <dbReference type="ARBA" id="ARBA00023399"/>
    </source>
</evidence>
<comment type="catalytic activity">
    <reaction evidence="46">
        <text>butanoyl-[ACP] + malonyl-[ACP] + H(+) = 3-oxohexanoyl-[ACP] + holo-[ACP] + CO2</text>
        <dbReference type="Rhea" id="RHEA:41820"/>
        <dbReference type="Rhea" id="RHEA-COMP:9623"/>
        <dbReference type="Rhea" id="RHEA-COMP:9628"/>
        <dbReference type="Rhea" id="RHEA-COMP:9629"/>
        <dbReference type="Rhea" id="RHEA-COMP:9685"/>
        <dbReference type="ChEBI" id="CHEBI:15378"/>
        <dbReference type="ChEBI" id="CHEBI:16526"/>
        <dbReference type="ChEBI" id="CHEBI:64479"/>
        <dbReference type="ChEBI" id="CHEBI:78449"/>
        <dbReference type="ChEBI" id="CHEBI:78454"/>
        <dbReference type="ChEBI" id="CHEBI:78456"/>
    </reaction>
    <physiologicalReaction direction="left-to-right" evidence="46">
        <dbReference type="Rhea" id="RHEA:41821"/>
    </physiologicalReaction>
</comment>
<evidence type="ECO:0000256" key="35">
    <source>
        <dbReference type="ARBA" id="ARBA00048571"/>
    </source>
</evidence>
<evidence type="ECO:0000256" key="38">
    <source>
        <dbReference type="ARBA" id="ARBA00048704"/>
    </source>
</evidence>
<evidence type="ECO:0000256" key="40">
    <source>
        <dbReference type="ARBA" id="ARBA00049019"/>
    </source>
</evidence>
<dbReference type="SUPFAM" id="SSF47336">
    <property type="entry name" value="ACP-like"/>
    <property type="match status" value="1"/>
</dbReference>
<comment type="catalytic activity">
    <reaction evidence="24">
        <text>(2E)-butenoyl-[ACP] + NADPH + H(+) = butanoyl-[ACP] + NADP(+)</text>
        <dbReference type="Rhea" id="RHEA:41812"/>
        <dbReference type="Rhea" id="RHEA-COMP:9627"/>
        <dbReference type="Rhea" id="RHEA-COMP:9628"/>
        <dbReference type="ChEBI" id="CHEBI:15378"/>
        <dbReference type="ChEBI" id="CHEBI:57783"/>
        <dbReference type="ChEBI" id="CHEBI:58349"/>
        <dbReference type="ChEBI" id="CHEBI:78453"/>
        <dbReference type="ChEBI" id="CHEBI:78454"/>
    </reaction>
    <physiologicalReaction direction="left-to-right" evidence="24">
        <dbReference type="Rhea" id="RHEA:41813"/>
    </physiologicalReaction>
</comment>
<dbReference type="SMART" id="SM00829">
    <property type="entry name" value="PKS_ER"/>
    <property type="match status" value="1"/>
</dbReference>
<evidence type="ECO:0000256" key="22">
    <source>
        <dbReference type="ARBA" id="ARBA00047440"/>
    </source>
</evidence>
<dbReference type="InterPro" id="IPR032821">
    <property type="entry name" value="PKS_assoc"/>
</dbReference>
<dbReference type="InterPro" id="IPR013968">
    <property type="entry name" value="PKS_KR"/>
</dbReference>
<evidence type="ECO:0000256" key="39">
    <source>
        <dbReference type="ARBA" id="ARBA00048935"/>
    </source>
</evidence>
<organism evidence="53 54">
    <name type="scientific">Dendroctonus ponderosae</name>
    <name type="common">Mountain pine beetle</name>
    <dbReference type="NCBI Taxonomy" id="77166"/>
    <lineage>
        <taxon>Eukaryota</taxon>
        <taxon>Metazoa</taxon>
        <taxon>Ecdysozoa</taxon>
        <taxon>Arthropoda</taxon>
        <taxon>Hexapoda</taxon>
        <taxon>Insecta</taxon>
        <taxon>Pterygota</taxon>
        <taxon>Neoptera</taxon>
        <taxon>Endopterygota</taxon>
        <taxon>Coleoptera</taxon>
        <taxon>Polyphaga</taxon>
        <taxon>Cucujiformia</taxon>
        <taxon>Curculionidae</taxon>
        <taxon>Scolytinae</taxon>
        <taxon>Dendroctonus</taxon>
    </lineage>
</organism>
<dbReference type="InterPro" id="IPR016039">
    <property type="entry name" value="Thiolase-like"/>
</dbReference>
<comment type="catalytic activity">
    <reaction evidence="48">
        <text>octanoyl-[ACP] + malonyl-[ACP] + H(+) = 3-oxodecanoyl-[ACP] + holo-[ACP] + CO2</text>
        <dbReference type="Rhea" id="RHEA:41852"/>
        <dbReference type="Rhea" id="RHEA-COMP:9623"/>
        <dbReference type="Rhea" id="RHEA-COMP:9636"/>
        <dbReference type="Rhea" id="RHEA-COMP:9637"/>
        <dbReference type="Rhea" id="RHEA-COMP:9685"/>
        <dbReference type="ChEBI" id="CHEBI:15378"/>
        <dbReference type="ChEBI" id="CHEBI:16526"/>
        <dbReference type="ChEBI" id="CHEBI:64479"/>
        <dbReference type="ChEBI" id="CHEBI:78449"/>
        <dbReference type="ChEBI" id="CHEBI:78463"/>
        <dbReference type="ChEBI" id="CHEBI:78464"/>
    </reaction>
    <physiologicalReaction direction="left-to-right" evidence="48">
        <dbReference type="Rhea" id="RHEA:41853"/>
    </physiologicalReaction>
</comment>
<dbReference type="InterPro" id="IPR049391">
    <property type="entry name" value="FAS_pseudo-KR"/>
</dbReference>
<dbReference type="GO" id="GO:0019171">
    <property type="term" value="F:(3R)-hydroxyacyl-[acyl-carrier-protein] dehydratase activity"/>
    <property type="evidence" value="ECO:0007669"/>
    <property type="project" value="UniProtKB-EC"/>
</dbReference>
<comment type="catalytic activity">
    <reaction evidence="45">
        <text>3-oxooctanoyl-[ACP] + NADPH + H(+) = (3R)-hydroxyoctanoyl-[ACP] + NADP(+)</text>
        <dbReference type="Rhea" id="RHEA:41840"/>
        <dbReference type="Rhea" id="RHEA-COMP:9633"/>
        <dbReference type="Rhea" id="RHEA-COMP:9634"/>
        <dbReference type="ChEBI" id="CHEBI:15378"/>
        <dbReference type="ChEBI" id="CHEBI:57783"/>
        <dbReference type="ChEBI" id="CHEBI:58349"/>
        <dbReference type="ChEBI" id="CHEBI:78460"/>
        <dbReference type="ChEBI" id="CHEBI:78461"/>
    </reaction>
    <physiologicalReaction direction="left-to-right" evidence="45">
        <dbReference type="Rhea" id="RHEA:41841"/>
    </physiologicalReaction>
</comment>
<dbReference type="PANTHER" id="PTHR43775">
    <property type="entry name" value="FATTY ACID SYNTHASE"/>
    <property type="match status" value="1"/>
</dbReference>
<dbReference type="InterPro" id="IPR049552">
    <property type="entry name" value="PKS_DH_N"/>
</dbReference>
<dbReference type="GO" id="GO:0006633">
    <property type="term" value="P:fatty acid biosynthetic process"/>
    <property type="evidence" value="ECO:0007669"/>
    <property type="project" value="TreeGrafter"/>
</dbReference>
<comment type="catalytic activity">
    <reaction evidence="36">
        <text>a 2,3-saturated acyl-[ACP] + NADP(+) = a (2E)-enoyl-[ACP] + NADPH + H(+)</text>
        <dbReference type="Rhea" id="RHEA:22564"/>
        <dbReference type="Rhea" id="RHEA-COMP:9925"/>
        <dbReference type="Rhea" id="RHEA-COMP:9926"/>
        <dbReference type="ChEBI" id="CHEBI:15378"/>
        <dbReference type="ChEBI" id="CHEBI:57783"/>
        <dbReference type="ChEBI" id="CHEBI:58349"/>
        <dbReference type="ChEBI" id="CHEBI:78784"/>
        <dbReference type="ChEBI" id="CHEBI:78785"/>
        <dbReference type="EC" id="1.3.1.39"/>
    </reaction>
    <physiologicalReaction direction="right-to-left" evidence="36">
        <dbReference type="Rhea" id="RHEA:22566"/>
    </physiologicalReaction>
</comment>
<feature type="domain" description="PKS/mFAS DH" evidence="52">
    <location>
        <begin position="792"/>
        <end position="1054"/>
    </location>
</feature>
<evidence type="ECO:0000256" key="43">
    <source>
        <dbReference type="ARBA" id="ARBA00049263"/>
    </source>
</evidence>
<evidence type="ECO:0000256" key="28">
    <source>
        <dbReference type="ARBA" id="ARBA00047953"/>
    </source>
</evidence>
<dbReference type="Gene3D" id="1.10.1200.10">
    <property type="entry name" value="ACP-like"/>
    <property type="match status" value="1"/>
</dbReference>
<dbReference type="Pfam" id="PF08659">
    <property type="entry name" value="KR"/>
    <property type="match status" value="1"/>
</dbReference>
<feature type="active site" description="Proton donor; for dehydratase activity" evidence="49">
    <location>
        <position position="982"/>
    </location>
</feature>
<name>A0AAR5Q478_DENPD</name>
<dbReference type="KEGG" id="dpa:109542979"/>
<dbReference type="SUPFAM" id="SSF53901">
    <property type="entry name" value="Thiolase-like"/>
    <property type="match status" value="1"/>
</dbReference>
<feature type="domain" description="Carrier" evidence="50">
    <location>
        <begin position="1931"/>
        <end position="2008"/>
    </location>
</feature>
<dbReference type="InterPro" id="IPR009081">
    <property type="entry name" value="PP-bd_ACP"/>
</dbReference>
<dbReference type="Gene3D" id="3.40.47.10">
    <property type="match status" value="1"/>
</dbReference>
<evidence type="ECO:0000256" key="14">
    <source>
        <dbReference type="ARBA" id="ARBA00023398"/>
    </source>
</evidence>
<evidence type="ECO:0000256" key="17">
    <source>
        <dbReference type="ARBA" id="ARBA00023402"/>
    </source>
</evidence>
<dbReference type="GO" id="GO:0016297">
    <property type="term" value="F:fatty acyl-[ACP] hydrolase activity"/>
    <property type="evidence" value="ECO:0007669"/>
    <property type="project" value="UniProtKB-EC"/>
</dbReference>
<dbReference type="GO" id="GO:0141148">
    <property type="term" value="F:enoyl-[acyl-carrier-protein] reductase (NADPH) activity"/>
    <property type="evidence" value="ECO:0007669"/>
    <property type="project" value="UniProtKB-EC"/>
</dbReference>
<comment type="catalytic activity">
    <reaction evidence="30">
        <text>hexadecanoyl-[ACP] + malonyl-[ACP] + H(+) = 3-oxooctadecanoyl-[ACP] + holo-[ACP] + CO2</text>
        <dbReference type="Rhea" id="RHEA:41916"/>
        <dbReference type="Rhea" id="RHEA-COMP:9623"/>
        <dbReference type="Rhea" id="RHEA-COMP:9652"/>
        <dbReference type="Rhea" id="RHEA-COMP:9653"/>
        <dbReference type="Rhea" id="RHEA-COMP:9685"/>
        <dbReference type="ChEBI" id="CHEBI:15378"/>
        <dbReference type="ChEBI" id="CHEBI:16526"/>
        <dbReference type="ChEBI" id="CHEBI:64479"/>
        <dbReference type="ChEBI" id="CHEBI:78449"/>
        <dbReference type="ChEBI" id="CHEBI:78483"/>
        <dbReference type="ChEBI" id="CHEBI:78487"/>
    </reaction>
    <physiologicalReaction direction="left-to-right" evidence="30">
        <dbReference type="Rhea" id="RHEA:41917"/>
    </physiologicalReaction>
</comment>
<dbReference type="EnsemblMetazoa" id="XM_019912458.1">
    <property type="protein sequence ID" value="XP_019768017.1"/>
    <property type="gene ID" value="LOC109542979"/>
</dbReference>
<dbReference type="SMART" id="SM00825">
    <property type="entry name" value="PKS_KS"/>
    <property type="match status" value="1"/>
</dbReference>
<dbReference type="PANTHER" id="PTHR43775:SF23">
    <property type="entry name" value="FATTY ACID SYNTHASE 3"/>
    <property type="match status" value="1"/>
</dbReference>
<evidence type="ECO:0000256" key="1">
    <source>
        <dbReference type="ARBA" id="ARBA00005189"/>
    </source>
</evidence>
<dbReference type="InterPro" id="IPR036736">
    <property type="entry name" value="ACP-like_sf"/>
</dbReference>
<dbReference type="SMART" id="SM00822">
    <property type="entry name" value="PKS_KR"/>
    <property type="match status" value="1"/>
</dbReference>
<comment type="catalytic activity">
    <reaction evidence="47">
        <text>(2E)-decenoyl-[ACP] + NADPH + H(+) = decanoyl-[ACP] + NADP(+)</text>
        <dbReference type="Rhea" id="RHEA:41864"/>
        <dbReference type="Rhea" id="RHEA-COMP:9639"/>
        <dbReference type="Rhea" id="RHEA-COMP:9640"/>
        <dbReference type="ChEBI" id="CHEBI:15378"/>
        <dbReference type="ChEBI" id="CHEBI:57783"/>
        <dbReference type="ChEBI" id="CHEBI:58349"/>
        <dbReference type="ChEBI" id="CHEBI:78467"/>
        <dbReference type="ChEBI" id="CHEBI:78468"/>
    </reaction>
    <physiologicalReaction direction="left-to-right" evidence="47">
        <dbReference type="Rhea" id="RHEA:41865"/>
    </physiologicalReaction>
</comment>
<dbReference type="Pfam" id="PF00550">
    <property type="entry name" value="PP-binding"/>
    <property type="match status" value="1"/>
</dbReference>
<dbReference type="PROSITE" id="PS52019">
    <property type="entry name" value="PKS_MFAS_DH"/>
    <property type="match status" value="1"/>
</dbReference>
<evidence type="ECO:0000256" key="2">
    <source>
        <dbReference type="ARBA" id="ARBA00022450"/>
    </source>
</evidence>
<evidence type="ECO:0000256" key="18">
    <source>
        <dbReference type="ARBA" id="ARBA00023442"/>
    </source>
</evidence>
<dbReference type="Gene3D" id="3.10.129.110">
    <property type="entry name" value="Polyketide synthase dehydratase"/>
    <property type="match status" value="1"/>
</dbReference>
<comment type="catalytic activity">
    <reaction evidence="26">
        <text>(2E)-hexadecenoyl-[ACP] + NADPH + H(+) = hexadecanoyl-[ACP] + NADP(+)</text>
        <dbReference type="Rhea" id="RHEA:41912"/>
        <dbReference type="Rhea" id="RHEA-COMP:9651"/>
        <dbReference type="Rhea" id="RHEA-COMP:9652"/>
        <dbReference type="ChEBI" id="CHEBI:15378"/>
        <dbReference type="ChEBI" id="CHEBI:57783"/>
        <dbReference type="ChEBI" id="CHEBI:58349"/>
        <dbReference type="ChEBI" id="CHEBI:78481"/>
        <dbReference type="ChEBI" id="CHEBI:78483"/>
    </reaction>
    <physiologicalReaction direction="left-to-right" evidence="26">
        <dbReference type="Rhea" id="RHEA:41913"/>
    </physiologicalReaction>
</comment>
<dbReference type="InterPro" id="IPR001227">
    <property type="entry name" value="Ac_transferase_dom_sf"/>
</dbReference>
<evidence type="ECO:0000256" key="27">
    <source>
        <dbReference type="ARBA" id="ARBA00047897"/>
    </source>
</evidence>
<keyword evidence="3" id="KW-0597">Phosphoprotein</keyword>
<comment type="catalytic activity">
    <reaction evidence="33">
        <text>(2E)-octenoyl-[ACP] + NADPH + H(+) = octanoyl-[ACP] + NADP(+)</text>
        <dbReference type="Rhea" id="RHEA:41848"/>
        <dbReference type="Rhea" id="RHEA-COMP:9635"/>
        <dbReference type="Rhea" id="RHEA-COMP:9636"/>
        <dbReference type="ChEBI" id="CHEBI:15378"/>
        <dbReference type="ChEBI" id="CHEBI:57783"/>
        <dbReference type="ChEBI" id="CHEBI:58349"/>
        <dbReference type="ChEBI" id="CHEBI:78462"/>
        <dbReference type="ChEBI" id="CHEBI:78463"/>
    </reaction>
    <physiologicalReaction direction="left-to-right" evidence="33">
        <dbReference type="Rhea" id="RHEA:41849"/>
    </physiologicalReaction>
</comment>
<comment type="catalytic activity">
    <reaction evidence="14">
        <text>(3R)-hydroxytetradecanoyl-[ACP] = (2E)-tetradecenoyl-[ACP] + H2O</text>
        <dbReference type="Rhea" id="RHEA:41892"/>
        <dbReference type="Rhea" id="RHEA-COMP:9646"/>
        <dbReference type="Rhea" id="RHEA-COMP:9647"/>
        <dbReference type="ChEBI" id="CHEBI:15377"/>
        <dbReference type="ChEBI" id="CHEBI:78474"/>
        <dbReference type="ChEBI" id="CHEBI:78475"/>
    </reaction>
    <physiologicalReaction direction="left-to-right" evidence="14">
        <dbReference type="Rhea" id="RHEA:41893"/>
    </physiologicalReaction>
</comment>
<dbReference type="Pfam" id="PF21149">
    <property type="entry name" value="FAS_pseudo-KR"/>
    <property type="match status" value="1"/>
</dbReference>
<evidence type="ECO:0000256" key="7">
    <source>
        <dbReference type="ARBA" id="ARBA00022990"/>
    </source>
</evidence>
<dbReference type="Pfam" id="PF13602">
    <property type="entry name" value="ADH_zinc_N_2"/>
    <property type="match status" value="1"/>
</dbReference>
<dbReference type="InterPro" id="IPR057326">
    <property type="entry name" value="KR_dom"/>
</dbReference>
<keyword evidence="7" id="KW-0007">Acetylation</keyword>
<evidence type="ECO:0000256" key="16">
    <source>
        <dbReference type="ARBA" id="ARBA00023401"/>
    </source>
</evidence>
<evidence type="ECO:0000256" key="25">
    <source>
        <dbReference type="ARBA" id="ARBA00047578"/>
    </source>
</evidence>
<comment type="catalytic activity">
    <reaction evidence="21">
        <text>a (3R)-hydroxyacyl-[ACP] + NADP(+) = a 3-oxoacyl-[ACP] + NADPH + H(+)</text>
        <dbReference type="Rhea" id="RHEA:17397"/>
        <dbReference type="Rhea" id="RHEA-COMP:9916"/>
        <dbReference type="Rhea" id="RHEA-COMP:9945"/>
        <dbReference type="ChEBI" id="CHEBI:15378"/>
        <dbReference type="ChEBI" id="CHEBI:57783"/>
        <dbReference type="ChEBI" id="CHEBI:58349"/>
        <dbReference type="ChEBI" id="CHEBI:78776"/>
        <dbReference type="ChEBI" id="CHEBI:78827"/>
        <dbReference type="EC" id="1.1.1.100"/>
    </reaction>
    <physiologicalReaction direction="right-to-left" evidence="21">
        <dbReference type="Rhea" id="RHEA:17399"/>
    </physiologicalReaction>
</comment>
<dbReference type="InterPro" id="IPR020841">
    <property type="entry name" value="PKS_Beta-ketoAc_synthase_dom"/>
</dbReference>
<comment type="catalytic activity">
    <reaction evidence="22">
        <text>3-oxodecanoyl-[ACP] + NADPH + H(+) = (3R)-hydroxydecanoyl-[ACP] + NADP(+)</text>
        <dbReference type="Rhea" id="RHEA:41856"/>
        <dbReference type="Rhea" id="RHEA-COMP:9637"/>
        <dbReference type="Rhea" id="RHEA-COMP:9638"/>
        <dbReference type="ChEBI" id="CHEBI:15378"/>
        <dbReference type="ChEBI" id="CHEBI:57783"/>
        <dbReference type="ChEBI" id="CHEBI:58349"/>
        <dbReference type="ChEBI" id="CHEBI:78464"/>
        <dbReference type="ChEBI" id="CHEBI:78466"/>
    </reaction>
    <physiologicalReaction direction="left-to-right" evidence="22">
        <dbReference type="Rhea" id="RHEA:41857"/>
    </physiologicalReaction>
</comment>
<keyword evidence="2" id="KW-0596">Phosphopantetheine</keyword>
<dbReference type="GeneID" id="109542979"/>
<comment type="catalytic activity">
    <reaction evidence="41">
        <text>decanoyl-[ACP] + malonyl-[ACP] + H(+) = 3-oxododecanoyl-[ACP] + holo-[ACP] + CO2</text>
        <dbReference type="Rhea" id="RHEA:41868"/>
        <dbReference type="Rhea" id="RHEA-COMP:9623"/>
        <dbReference type="Rhea" id="RHEA-COMP:9640"/>
        <dbReference type="Rhea" id="RHEA-COMP:9641"/>
        <dbReference type="Rhea" id="RHEA-COMP:9685"/>
        <dbReference type="ChEBI" id="CHEBI:15378"/>
        <dbReference type="ChEBI" id="CHEBI:16526"/>
        <dbReference type="ChEBI" id="CHEBI:64479"/>
        <dbReference type="ChEBI" id="CHEBI:78449"/>
        <dbReference type="ChEBI" id="CHEBI:78468"/>
        <dbReference type="ChEBI" id="CHEBI:78469"/>
    </reaction>
    <physiologicalReaction direction="left-to-right" evidence="41">
        <dbReference type="Rhea" id="RHEA:41869"/>
    </physiologicalReaction>
</comment>
<dbReference type="Proteomes" id="UP000019118">
    <property type="component" value="Unassembled WGS sequence"/>
</dbReference>
<comment type="catalytic activity">
    <reaction evidence="25">
        <text>dodecanoyl-[ACP] + malonyl-[ACP] + H(+) = 3-oxotetradecanoyl-[ACP] + holo-[ACP] + CO2</text>
        <dbReference type="Rhea" id="RHEA:41884"/>
        <dbReference type="Rhea" id="RHEA-COMP:9623"/>
        <dbReference type="Rhea" id="RHEA-COMP:9644"/>
        <dbReference type="Rhea" id="RHEA-COMP:9645"/>
        <dbReference type="Rhea" id="RHEA-COMP:9685"/>
        <dbReference type="ChEBI" id="CHEBI:15378"/>
        <dbReference type="ChEBI" id="CHEBI:16526"/>
        <dbReference type="ChEBI" id="CHEBI:64479"/>
        <dbReference type="ChEBI" id="CHEBI:65264"/>
        <dbReference type="ChEBI" id="CHEBI:78449"/>
        <dbReference type="ChEBI" id="CHEBI:78473"/>
    </reaction>
    <physiologicalReaction direction="left-to-right" evidence="25">
        <dbReference type="Rhea" id="RHEA:41885"/>
    </physiologicalReaction>
</comment>
<evidence type="ECO:0000256" key="32">
    <source>
        <dbReference type="ARBA" id="ARBA00048289"/>
    </source>
</evidence>
<keyword evidence="4" id="KW-0808">Transferase</keyword>
<dbReference type="Gene3D" id="3.40.366.10">
    <property type="entry name" value="Malonyl-Coenzyme A Acyl Carrier Protein, domain 2"/>
    <property type="match status" value="1"/>
</dbReference>
<comment type="catalytic activity">
    <reaction evidence="19">
        <text>3-oxooctadecanoyl-[ACP] + NADPH + H(+) = (3R)-hydroxyoctadecanoyl-[ACP] + NADP(+)</text>
        <dbReference type="Rhea" id="RHEA:41920"/>
        <dbReference type="Rhea" id="RHEA-COMP:9653"/>
        <dbReference type="Rhea" id="RHEA-COMP:9654"/>
        <dbReference type="ChEBI" id="CHEBI:15378"/>
        <dbReference type="ChEBI" id="CHEBI:57783"/>
        <dbReference type="ChEBI" id="CHEBI:58349"/>
        <dbReference type="ChEBI" id="CHEBI:78487"/>
        <dbReference type="ChEBI" id="CHEBI:78488"/>
    </reaction>
    <physiologicalReaction direction="left-to-right" evidence="19">
        <dbReference type="Rhea" id="RHEA:41921"/>
    </physiologicalReaction>
</comment>
<dbReference type="InterPro" id="IPR001031">
    <property type="entry name" value="Thioesterase"/>
</dbReference>
<evidence type="ECO:0000256" key="37">
    <source>
        <dbReference type="ARBA" id="ARBA00048691"/>
    </source>
</evidence>
<feature type="region of interest" description="N-terminal hotdog fold" evidence="49">
    <location>
        <begin position="792"/>
        <end position="919"/>
    </location>
</feature>
<comment type="catalytic activity">
    <reaction evidence="31">
        <text>(2E)-dodecenoyl-[ACP] + NADPH + H(+) = dodecanoyl-[ACP] + NADP(+)</text>
        <dbReference type="Rhea" id="RHEA:41880"/>
        <dbReference type="Rhea" id="RHEA-COMP:9643"/>
        <dbReference type="Rhea" id="RHEA-COMP:9644"/>
        <dbReference type="ChEBI" id="CHEBI:15378"/>
        <dbReference type="ChEBI" id="CHEBI:57783"/>
        <dbReference type="ChEBI" id="CHEBI:58349"/>
        <dbReference type="ChEBI" id="CHEBI:65264"/>
        <dbReference type="ChEBI" id="CHEBI:78472"/>
    </reaction>
    <physiologicalReaction direction="left-to-right" evidence="31">
        <dbReference type="Rhea" id="RHEA:41881"/>
    </physiologicalReaction>
</comment>
<evidence type="ECO:0000256" key="46">
    <source>
        <dbReference type="ARBA" id="ARBA00049449"/>
    </source>
</evidence>
<dbReference type="FunFam" id="3.40.50.720:FF:000209">
    <property type="entry name" value="Polyketide synthase Pks12"/>
    <property type="match status" value="1"/>
</dbReference>
<dbReference type="GO" id="GO:0031177">
    <property type="term" value="F:phosphopantetheine binding"/>
    <property type="evidence" value="ECO:0007669"/>
    <property type="project" value="InterPro"/>
</dbReference>
<reference evidence="53" key="2">
    <citation type="submission" date="2024-08" db="UniProtKB">
        <authorList>
            <consortium name="EnsemblMetazoa"/>
        </authorList>
    </citation>
    <scope>IDENTIFICATION</scope>
</reference>
<dbReference type="InterPro" id="IPR036291">
    <property type="entry name" value="NAD(P)-bd_dom_sf"/>
</dbReference>
<accession>A0AAR5Q478</accession>
<evidence type="ECO:0000256" key="44">
    <source>
        <dbReference type="ARBA" id="ARBA00049414"/>
    </source>
</evidence>
<comment type="catalytic activity">
    <reaction evidence="23">
        <text>tetradecanoyl-[ACP] + malonyl-[ACP] + H(+) = 3-oxohexadecanoyl-[ACP] + holo-[ACP] + CO2</text>
        <dbReference type="Rhea" id="RHEA:41900"/>
        <dbReference type="Rhea" id="RHEA-COMP:9623"/>
        <dbReference type="Rhea" id="RHEA-COMP:9648"/>
        <dbReference type="Rhea" id="RHEA-COMP:9649"/>
        <dbReference type="Rhea" id="RHEA-COMP:9685"/>
        <dbReference type="ChEBI" id="CHEBI:15378"/>
        <dbReference type="ChEBI" id="CHEBI:16526"/>
        <dbReference type="ChEBI" id="CHEBI:64479"/>
        <dbReference type="ChEBI" id="CHEBI:78449"/>
        <dbReference type="ChEBI" id="CHEBI:78477"/>
        <dbReference type="ChEBI" id="CHEBI:78478"/>
    </reaction>
    <physiologicalReaction direction="left-to-right" evidence="23">
        <dbReference type="Rhea" id="RHEA:41901"/>
    </physiologicalReaction>
</comment>
<dbReference type="InterPro" id="IPR014030">
    <property type="entry name" value="Ketoacyl_synth_N"/>
</dbReference>
<comment type="catalytic activity">
    <reaction evidence="40">
        <text>(2E)-octadecenoyl-[ACP] + NADPH + H(+) = octadecanoyl-[ACP] + NADP(+)</text>
        <dbReference type="Rhea" id="RHEA:41928"/>
        <dbReference type="Rhea" id="RHEA-COMP:9655"/>
        <dbReference type="Rhea" id="RHEA-COMP:9656"/>
        <dbReference type="ChEBI" id="CHEBI:15378"/>
        <dbReference type="ChEBI" id="CHEBI:57783"/>
        <dbReference type="ChEBI" id="CHEBI:58349"/>
        <dbReference type="ChEBI" id="CHEBI:78489"/>
        <dbReference type="ChEBI" id="CHEBI:78495"/>
    </reaction>
    <physiologicalReaction direction="left-to-right" evidence="40">
        <dbReference type="Rhea" id="RHEA:41929"/>
    </physiologicalReaction>
</comment>
<evidence type="ECO:0000256" key="47">
    <source>
        <dbReference type="ARBA" id="ARBA00049521"/>
    </source>
</evidence>
<evidence type="ECO:0000256" key="10">
    <source>
        <dbReference type="ARBA" id="ARBA00023351"/>
    </source>
</evidence>
<evidence type="ECO:0000256" key="5">
    <source>
        <dbReference type="ARBA" id="ARBA00022799"/>
    </source>
</evidence>
<dbReference type="SUPFAM" id="SSF50129">
    <property type="entry name" value="GroES-like"/>
    <property type="match status" value="1"/>
</dbReference>
<comment type="catalytic activity">
    <reaction evidence="44">
        <text>3-oxohexadecanoyl-[ACP] + NADPH + H(+) = (3R)-hydroxyhexadecanoyl-[ACP] + NADP(+)</text>
        <dbReference type="Rhea" id="RHEA:41904"/>
        <dbReference type="Rhea" id="RHEA-COMP:9649"/>
        <dbReference type="Rhea" id="RHEA-COMP:9650"/>
        <dbReference type="ChEBI" id="CHEBI:15378"/>
        <dbReference type="ChEBI" id="CHEBI:57783"/>
        <dbReference type="ChEBI" id="CHEBI:58349"/>
        <dbReference type="ChEBI" id="CHEBI:78478"/>
        <dbReference type="ChEBI" id="CHEBI:78480"/>
    </reaction>
    <physiologicalReaction direction="left-to-right" evidence="44">
        <dbReference type="Rhea" id="RHEA:41905"/>
    </physiologicalReaction>
</comment>
<dbReference type="SUPFAM" id="SSF53474">
    <property type="entry name" value="alpha/beta-Hydrolases"/>
    <property type="match status" value="1"/>
</dbReference>
<dbReference type="InterPro" id="IPR014031">
    <property type="entry name" value="Ketoacyl_synth_C"/>
</dbReference>
<dbReference type="InterPro" id="IPR042104">
    <property type="entry name" value="PKS_dehydratase_sf"/>
</dbReference>
<evidence type="ECO:0000256" key="29">
    <source>
        <dbReference type="ARBA" id="ARBA00047961"/>
    </source>
</evidence>
<comment type="catalytic activity">
    <reaction evidence="17">
        <text>(3R)-hydroxybutanoyl-[ACP] = (2E)-butenoyl-[ACP] + H2O</text>
        <dbReference type="Rhea" id="RHEA:41808"/>
        <dbReference type="Rhea" id="RHEA-COMP:9626"/>
        <dbReference type="Rhea" id="RHEA-COMP:9627"/>
        <dbReference type="ChEBI" id="CHEBI:15377"/>
        <dbReference type="ChEBI" id="CHEBI:78451"/>
        <dbReference type="ChEBI" id="CHEBI:78453"/>
    </reaction>
    <physiologicalReaction direction="left-to-right" evidence="17">
        <dbReference type="Rhea" id="RHEA:41809"/>
    </physiologicalReaction>
</comment>
<dbReference type="CDD" id="cd00833">
    <property type="entry name" value="PKS"/>
    <property type="match status" value="1"/>
</dbReference>
<comment type="catalytic activity">
    <reaction evidence="37">
        <text>holo-[ACP] + acetyl-CoA = acetyl-[ACP] + CoA</text>
        <dbReference type="Rhea" id="RHEA:41788"/>
        <dbReference type="Rhea" id="RHEA-COMP:9621"/>
        <dbReference type="Rhea" id="RHEA-COMP:9685"/>
        <dbReference type="ChEBI" id="CHEBI:57287"/>
        <dbReference type="ChEBI" id="CHEBI:57288"/>
        <dbReference type="ChEBI" id="CHEBI:64479"/>
        <dbReference type="ChEBI" id="CHEBI:78446"/>
        <dbReference type="EC" id="2.3.1.38"/>
    </reaction>
    <physiologicalReaction direction="left-to-right" evidence="37">
        <dbReference type="Rhea" id="RHEA:41789"/>
    </physiologicalReaction>
</comment>
<evidence type="ECO:0000256" key="23">
    <source>
        <dbReference type="ARBA" id="ARBA00047451"/>
    </source>
</evidence>
<comment type="pathway">
    <text evidence="1">Lipid metabolism.</text>
</comment>
<keyword evidence="54" id="KW-1185">Reference proteome</keyword>
<comment type="catalytic activity">
    <reaction evidence="10">
        <text>(3R)-hydroxydodecanoyl-[ACP] = (2E)-dodecenoyl-[ACP] + H2O</text>
        <dbReference type="Rhea" id="RHEA:41876"/>
        <dbReference type="Rhea" id="RHEA-COMP:9642"/>
        <dbReference type="Rhea" id="RHEA-COMP:9643"/>
        <dbReference type="ChEBI" id="CHEBI:15377"/>
        <dbReference type="ChEBI" id="CHEBI:78470"/>
        <dbReference type="ChEBI" id="CHEBI:78472"/>
    </reaction>
    <physiologicalReaction direction="left-to-right" evidence="10">
        <dbReference type="Rhea" id="RHEA:41877"/>
    </physiologicalReaction>
</comment>
<dbReference type="PROSITE" id="PS50075">
    <property type="entry name" value="CARRIER"/>
    <property type="match status" value="1"/>
</dbReference>
<comment type="catalytic activity">
    <reaction evidence="9">
        <text>(3R)-hydroxyoctanoyl-[ACP] = (2E)-octenoyl-[ACP] + H2O</text>
        <dbReference type="Rhea" id="RHEA:41844"/>
        <dbReference type="Rhea" id="RHEA-COMP:9634"/>
        <dbReference type="Rhea" id="RHEA-COMP:9635"/>
        <dbReference type="ChEBI" id="CHEBI:15377"/>
        <dbReference type="ChEBI" id="CHEBI:78461"/>
        <dbReference type="ChEBI" id="CHEBI:78462"/>
    </reaction>
    <physiologicalReaction direction="left-to-right" evidence="9">
        <dbReference type="Rhea" id="RHEA:41845"/>
    </physiologicalReaction>
</comment>
<evidence type="ECO:0000256" key="21">
    <source>
        <dbReference type="ARBA" id="ARBA00047400"/>
    </source>
</evidence>
<dbReference type="InterPro" id="IPR050091">
    <property type="entry name" value="PKS_NRPS_Biosynth_Enz"/>
</dbReference>
<evidence type="ECO:0000256" key="42">
    <source>
        <dbReference type="ARBA" id="ARBA00049171"/>
    </source>
</evidence>
<reference evidence="54" key="1">
    <citation type="journal article" date="2013" name="Genome Biol.">
        <title>Draft genome of the mountain pine beetle, Dendroctonus ponderosae Hopkins, a major forest pest.</title>
        <authorList>
            <person name="Keeling C.I."/>
            <person name="Yuen M.M."/>
            <person name="Liao N.Y."/>
            <person name="Docking T.R."/>
            <person name="Chan S.K."/>
            <person name="Taylor G.A."/>
            <person name="Palmquist D.L."/>
            <person name="Jackman S.D."/>
            <person name="Nguyen A."/>
            <person name="Li M."/>
            <person name="Henderson H."/>
            <person name="Janes J.K."/>
            <person name="Zhao Y."/>
            <person name="Pandoh P."/>
            <person name="Moore R."/>
            <person name="Sperling F.A."/>
            <person name="Huber D.P."/>
            <person name="Birol I."/>
            <person name="Jones S.J."/>
            <person name="Bohlmann J."/>
        </authorList>
    </citation>
    <scope>NUCLEOTIDE SEQUENCE</scope>
</reference>
<evidence type="ECO:0000256" key="45">
    <source>
        <dbReference type="ARBA" id="ARBA00049422"/>
    </source>
</evidence>
<dbReference type="CDD" id="cd05195">
    <property type="entry name" value="enoyl_red"/>
    <property type="match status" value="1"/>
</dbReference>
<dbReference type="InterPro" id="IPR020843">
    <property type="entry name" value="ER"/>
</dbReference>
<dbReference type="InterPro" id="IPR029058">
    <property type="entry name" value="AB_hydrolase_fold"/>
</dbReference>
<comment type="catalytic activity">
    <reaction evidence="32">
        <text>tetradecanoyl-[ACP] + H2O = tetradecanoate + holo-[ACP] + H(+)</text>
        <dbReference type="Rhea" id="RHEA:30123"/>
        <dbReference type="Rhea" id="RHEA-COMP:9648"/>
        <dbReference type="Rhea" id="RHEA-COMP:9685"/>
        <dbReference type="ChEBI" id="CHEBI:15377"/>
        <dbReference type="ChEBI" id="CHEBI:15378"/>
        <dbReference type="ChEBI" id="CHEBI:30807"/>
        <dbReference type="ChEBI" id="CHEBI:64479"/>
        <dbReference type="ChEBI" id="CHEBI:78477"/>
        <dbReference type="EC" id="3.1.2.14"/>
    </reaction>
    <physiologicalReaction direction="left-to-right" evidence="32">
        <dbReference type="Rhea" id="RHEA:30124"/>
    </physiologicalReaction>
</comment>
<evidence type="ECO:0000256" key="41">
    <source>
        <dbReference type="ARBA" id="ARBA00049109"/>
    </source>
</evidence>
<evidence type="ECO:0000256" key="13">
    <source>
        <dbReference type="ARBA" id="ARBA00023394"/>
    </source>
</evidence>
<dbReference type="Pfam" id="PF02801">
    <property type="entry name" value="Ketoacyl-synt_C"/>
    <property type="match status" value="1"/>
</dbReference>
<evidence type="ECO:0000256" key="36">
    <source>
        <dbReference type="ARBA" id="ARBA00048650"/>
    </source>
</evidence>
<keyword evidence="8" id="KW-0511">Multifunctional enzyme</keyword>
<feature type="region of interest" description="C-terminal hotdog fold" evidence="49">
    <location>
        <begin position="933"/>
        <end position="1054"/>
    </location>
</feature>
<dbReference type="GO" id="GO:0004315">
    <property type="term" value="F:3-oxoacyl-[acyl-carrier-protein] synthase activity"/>
    <property type="evidence" value="ECO:0007669"/>
    <property type="project" value="UniProtKB-EC"/>
</dbReference>
<dbReference type="Gene3D" id="3.30.70.3290">
    <property type="match status" value="2"/>
</dbReference>
<dbReference type="CDD" id="cd08954">
    <property type="entry name" value="KR_1_FAS_SDR_x"/>
    <property type="match status" value="1"/>
</dbReference>
<dbReference type="Gene3D" id="3.40.50.1820">
    <property type="entry name" value="alpha/beta hydrolase"/>
    <property type="match status" value="1"/>
</dbReference>
<evidence type="ECO:0000256" key="26">
    <source>
        <dbReference type="ARBA" id="ARBA00047810"/>
    </source>
</evidence>
<evidence type="ECO:0000259" key="52">
    <source>
        <dbReference type="PROSITE" id="PS52019"/>
    </source>
</evidence>
<comment type="catalytic activity">
    <reaction evidence="34">
        <text>a fatty acyl-[ACP] + malonyl-[ACP] + H(+) = a 3-oxoacyl-[ACP] + holo-[ACP] + CO2</text>
        <dbReference type="Rhea" id="RHEA:22836"/>
        <dbReference type="Rhea" id="RHEA-COMP:9623"/>
        <dbReference type="Rhea" id="RHEA-COMP:9685"/>
        <dbReference type="Rhea" id="RHEA-COMP:9916"/>
        <dbReference type="Rhea" id="RHEA-COMP:14125"/>
        <dbReference type="ChEBI" id="CHEBI:15378"/>
        <dbReference type="ChEBI" id="CHEBI:16526"/>
        <dbReference type="ChEBI" id="CHEBI:64479"/>
        <dbReference type="ChEBI" id="CHEBI:78449"/>
        <dbReference type="ChEBI" id="CHEBI:78776"/>
        <dbReference type="ChEBI" id="CHEBI:138651"/>
        <dbReference type="EC" id="2.3.1.41"/>
    </reaction>
    <physiologicalReaction direction="left-to-right" evidence="34">
        <dbReference type="Rhea" id="RHEA:22837"/>
    </physiologicalReaction>
</comment>
<dbReference type="Pfam" id="PF16197">
    <property type="entry name" value="KAsynt_C_assoc"/>
    <property type="match status" value="1"/>
</dbReference>
<comment type="catalytic activity">
    <reaction evidence="38">
        <text>hexadecanoyl-[ACP] + H2O = hexadecanoate + holo-[ACP] + H(+)</text>
        <dbReference type="Rhea" id="RHEA:41932"/>
        <dbReference type="Rhea" id="RHEA-COMP:9652"/>
        <dbReference type="Rhea" id="RHEA-COMP:9685"/>
        <dbReference type="ChEBI" id="CHEBI:7896"/>
        <dbReference type="ChEBI" id="CHEBI:15377"/>
        <dbReference type="ChEBI" id="CHEBI:15378"/>
        <dbReference type="ChEBI" id="CHEBI:64479"/>
        <dbReference type="ChEBI" id="CHEBI:78483"/>
        <dbReference type="EC" id="3.1.2.14"/>
    </reaction>
    <physiologicalReaction direction="left-to-right" evidence="38">
        <dbReference type="Rhea" id="RHEA:41933"/>
    </physiologicalReaction>
</comment>
<feature type="domain" description="Ketosynthase family 3 (KS3)" evidence="51">
    <location>
        <begin position="35"/>
        <end position="443"/>
    </location>
</feature>
<evidence type="ECO:0000256" key="20">
    <source>
        <dbReference type="ARBA" id="ARBA00047394"/>
    </source>
</evidence>
<dbReference type="Pfam" id="PF00109">
    <property type="entry name" value="ketoacyl-synt"/>
    <property type="match status" value="1"/>
</dbReference>
<comment type="catalytic activity">
    <reaction evidence="42">
        <text>(2E)-tetradecenoyl-[ACP] + NADPH + H(+) = tetradecanoyl-[ACP] + NADP(+)</text>
        <dbReference type="Rhea" id="RHEA:41896"/>
        <dbReference type="Rhea" id="RHEA-COMP:9647"/>
        <dbReference type="Rhea" id="RHEA-COMP:9648"/>
        <dbReference type="ChEBI" id="CHEBI:15378"/>
        <dbReference type="ChEBI" id="CHEBI:57783"/>
        <dbReference type="ChEBI" id="CHEBI:58349"/>
        <dbReference type="ChEBI" id="CHEBI:78475"/>
        <dbReference type="ChEBI" id="CHEBI:78477"/>
    </reaction>
    <physiologicalReaction direction="left-to-right" evidence="42">
        <dbReference type="Rhea" id="RHEA:41897"/>
    </physiologicalReaction>
</comment>
<comment type="function">
    <text evidence="18">Fatty acid synthetase is a multifunctional enzyme that catalyzes the de novo biosynthesis of long-chain saturated fatty acids starting from acetyl-CoA and malonyl-CoA in the presence of NADPH. This multifunctional protein contains 7 catalytic activities and a site for the binding of the prosthetic group 4'-phosphopantetheine of the acyl carrier protein ([ACP]) domain.</text>
</comment>
<feature type="active site" description="Proton acceptor; for dehydratase activity" evidence="49">
    <location>
        <position position="829"/>
    </location>
</feature>
<evidence type="ECO:0000256" key="30">
    <source>
        <dbReference type="ARBA" id="ARBA00048051"/>
    </source>
</evidence>
<comment type="catalytic activity">
    <reaction evidence="43">
        <text>3-oxododecanoyl-[ACP] + NADPH + H(+) = (3R)-hydroxydodecanoyl-[ACP] + NADP(+)</text>
        <dbReference type="Rhea" id="RHEA:41872"/>
        <dbReference type="Rhea" id="RHEA-COMP:9641"/>
        <dbReference type="Rhea" id="RHEA-COMP:9642"/>
        <dbReference type="ChEBI" id="CHEBI:15378"/>
        <dbReference type="ChEBI" id="CHEBI:57783"/>
        <dbReference type="ChEBI" id="CHEBI:58349"/>
        <dbReference type="ChEBI" id="CHEBI:78469"/>
        <dbReference type="ChEBI" id="CHEBI:78470"/>
    </reaction>
    <physiologicalReaction direction="left-to-right" evidence="43">
        <dbReference type="Rhea" id="RHEA:41873"/>
    </physiologicalReaction>
</comment>
<dbReference type="InterPro" id="IPR049900">
    <property type="entry name" value="PKS_mFAS_DH"/>
</dbReference>
<comment type="catalytic activity">
    <reaction evidence="20">
        <text>hexanoyl-[ACP] + malonyl-[ACP] + H(+) = 3-oxooctanoyl-[ACP] + holo-[ACP] + CO2</text>
        <dbReference type="Rhea" id="RHEA:41836"/>
        <dbReference type="Rhea" id="RHEA-COMP:9623"/>
        <dbReference type="Rhea" id="RHEA-COMP:9632"/>
        <dbReference type="Rhea" id="RHEA-COMP:9633"/>
        <dbReference type="Rhea" id="RHEA-COMP:9685"/>
        <dbReference type="ChEBI" id="CHEBI:15378"/>
        <dbReference type="ChEBI" id="CHEBI:16526"/>
        <dbReference type="ChEBI" id="CHEBI:64479"/>
        <dbReference type="ChEBI" id="CHEBI:78449"/>
        <dbReference type="ChEBI" id="CHEBI:78459"/>
        <dbReference type="ChEBI" id="CHEBI:78460"/>
    </reaction>
    <physiologicalReaction direction="left-to-right" evidence="20">
        <dbReference type="Rhea" id="RHEA:41837"/>
    </physiologicalReaction>
</comment>
<dbReference type="Pfam" id="PF21089">
    <property type="entry name" value="PKS_DH_N"/>
    <property type="match status" value="1"/>
</dbReference>
<comment type="catalytic activity">
    <reaction evidence="11">
        <text>(3R)-hydroxyhexanoyl-[ACP] = (2E)-hexenoyl-[ACP] + H2O</text>
        <dbReference type="Rhea" id="RHEA:41828"/>
        <dbReference type="Rhea" id="RHEA-COMP:9630"/>
        <dbReference type="Rhea" id="RHEA-COMP:9631"/>
        <dbReference type="ChEBI" id="CHEBI:15377"/>
        <dbReference type="ChEBI" id="CHEBI:78457"/>
        <dbReference type="ChEBI" id="CHEBI:78458"/>
    </reaction>
    <physiologicalReaction direction="left-to-right" evidence="11">
        <dbReference type="Rhea" id="RHEA:41829"/>
    </physiologicalReaction>
</comment>
<comment type="catalytic activity">
    <reaction evidence="13">
        <text>a (3R)-hydroxyacyl-[ACP] = a (2E)-enoyl-[ACP] + H2O</text>
        <dbReference type="Rhea" id="RHEA:13097"/>
        <dbReference type="Rhea" id="RHEA-COMP:9925"/>
        <dbReference type="Rhea" id="RHEA-COMP:9945"/>
        <dbReference type="ChEBI" id="CHEBI:15377"/>
        <dbReference type="ChEBI" id="CHEBI:78784"/>
        <dbReference type="ChEBI" id="CHEBI:78827"/>
        <dbReference type="EC" id="4.2.1.59"/>
    </reaction>
    <physiologicalReaction direction="left-to-right" evidence="13">
        <dbReference type="Rhea" id="RHEA:13098"/>
    </physiologicalReaction>
</comment>
<evidence type="ECO:0000313" key="54">
    <source>
        <dbReference type="Proteomes" id="UP000019118"/>
    </source>
</evidence>